<dbReference type="InterPro" id="IPR017853">
    <property type="entry name" value="GH"/>
</dbReference>
<dbReference type="InterPro" id="IPR013780">
    <property type="entry name" value="Glyco_hydro_b"/>
</dbReference>
<dbReference type="PANTHER" id="PTHR22762:SF166">
    <property type="entry name" value="ALPHA-GLUCOSIDASE"/>
    <property type="match status" value="1"/>
</dbReference>
<dbReference type="InterPro" id="IPR033403">
    <property type="entry name" value="DUF5110"/>
</dbReference>
<dbReference type="AlphaFoldDB" id="A0A1T4JHV3"/>
<protein>
    <submittedName>
        <fullName evidence="8">Alpha-glucosidase</fullName>
    </submittedName>
</protein>
<feature type="domain" description="Glycoside hydrolase family 31 N-terminal" evidence="5">
    <location>
        <begin position="79"/>
        <end position="165"/>
    </location>
</feature>
<name>A0A1T4JHV3_TREPO</name>
<dbReference type="Proteomes" id="UP000190423">
    <property type="component" value="Unassembled WGS sequence"/>
</dbReference>
<dbReference type="RefSeq" id="WP_078932160.1">
    <property type="nucleotide sequence ID" value="NZ_FUWG01000002.1"/>
</dbReference>
<evidence type="ECO:0000256" key="3">
    <source>
        <dbReference type="SAM" id="SignalP"/>
    </source>
</evidence>
<evidence type="ECO:0000259" key="5">
    <source>
        <dbReference type="Pfam" id="PF13802"/>
    </source>
</evidence>
<evidence type="ECO:0000259" key="6">
    <source>
        <dbReference type="Pfam" id="PF17137"/>
    </source>
</evidence>
<dbReference type="GeneID" id="78315570"/>
<gene>
    <name evidence="8" type="ORF">SAMN02745149_00247</name>
</gene>
<feature type="chain" id="PRO_5011984210" evidence="3">
    <location>
        <begin position="20"/>
        <end position="734"/>
    </location>
</feature>
<dbReference type="PANTHER" id="PTHR22762">
    <property type="entry name" value="ALPHA-GLUCOSIDASE"/>
    <property type="match status" value="1"/>
</dbReference>
<dbReference type="InterPro" id="IPR025887">
    <property type="entry name" value="Glyco_hydro_31_N_dom"/>
</dbReference>
<keyword evidence="2" id="KW-0326">Glycosidase</keyword>
<dbReference type="Pfam" id="PF13802">
    <property type="entry name" value="Gal_mutarotas_2"/>
    <property type="match status" value="1"/>
</dbReference>
<dbReference type="Pfam" id="PF01055">
    <property type="entry name" value="Glyco_hydro_31_2nd"/>
    <property type="match status" value="1"/>
</dbReference>
<dbReference type="Gene3D" id="2.60.40.1760">
    <property type="entry name" value="glycosyl hydrolase (family 31)"/>
    <property type="match status" value="1"/>
</dbReference>
<keyword evidence="9" id="KW-1185">Reference proteome</keyword>
<proteinExistence type="inferred from homology"/>
<evidence type="ECO:0000313" key="9">
    <source>
        <dbReference type="Proteomes" id="UP000190423"/>
    </source>
</evidence>
<feature type="domain" description="Glycoside hydrolase family 31 TIM barrel" evidence="4">
    <location>
        <begin position="221"/>
        <end position="535"/>
    </location>
</feature>
<evidence type="ECO:0000256" key="2">
    <source>
        <dbReference type="RuleBase" id="RU361185"/>
    </source>
</evidence>
<dbReference type="Pfam" id="PF17137">
    <property type="entry name" value="DUF5110"/>
    <property type="match status" value="1"/>
</dbReference>
<accession>A0A1T4JHV3</accession>
<dbReference type="SUPFAM" id="SSF51011">
    <property type="entry name" value="Glycosyl hydrolase domain"/>
    <property type="match status" value="1"/>
</dbReference>
<reference evidence="8 9" key="1">
    <citation type="submission" date="2017-02" db="EMBL/GenBank/DDBJ databases">
        <authorList>
            <person name="Peterson S.W."/>
        </authorList>
    </citation>
    <scope>NUCLEOTIDE SEQUENCE [LARGE SCALE GENOMIC DNA]</scope>
    <source>
        <strain evidence="8 9">ATCC BAA-908</strain>
    </source>
</reference>
<dbReference type="InterPro" id="IPR011013">
    <property type="entry name" value="Gal_mutarotase_sf_dom"/>
</dbReference>
<evidence type="ECO:0000256" key="1">
    <source>
        <dbReference type="ARBA" id="ARBA00007806"/>
    </source>
</evidence>
<dbReference type="SUPFAM" id="SSF51445">
    <property type="entry name" value="(Trans)glycosidases"/>
    <property type="match status" value="1"/>
</dbReference>
<dbReference type="STRING" id="261392.SAMN02745149_00247"/>
<dbReference type="EMBL" id="FUWG01000002">
    <property type="protein sequence ID" value="SJZ29744.1"/>
    <property type="molecule type" value="Genomic_DNA"/>
</dbReference>
<sequence length="734" mass="83030">MKKLIFSVMLALSAFFAGAATRLTLDNGINIVFEGCADGSVRFEALGKKPSAPVKEFELSREAAAEDFVQAEDGSYRWNGYTVIPAADGYTLLFNGEELYASSFNEEPSLLREIRNWKTATEFYGFGEASRNVSLRNQSFAIWNVSKYGDHAYLFIPFYVTNTNTCVYYNAGSNDRIYFQDGKDFQVYRSAYHRIECFVRQDLSLEESVAKFYRESGASCLLPKWAFGFIQSKYGYKTQEEVTELVDGFKMRDIPLSAVVLDLYWFNRMGDISFTNAGFPEPKKMNDYMEQNGVKLVTITEPFFTTECVNYKELLSGKMLCKDNKGKIRLWRDWWCLGDKEGALFNPLAKKAPSFMAEKYSAMLEDGIDGFWTDLGEPENAPDDIKVGKYALIDFHNYYNYYWTKALYDGMKSVHPDKRLFIMSRSGYTGIAKFNVSVWSGDVAVSWPSLENQIAYGLNAGLSGLAYWGSDVGGFTPEKTNPELFVRWYQFGAFTPVFRAHGTDSREPWIFTDRETEIVSKYIRARTALLPYVYSTARQTMSGIPMMRPMFYESSSVPQEYMESQYMFGDFILVAPVYRQLAAEKEKTVYLPCGNWYEFSSMKKIKAEGGTAVTVPLTLDDIPVYIKEGAVIPAEKDGALYVLLVPADGVKNSFVLYDDDGESEQYKDGAYSEIELSLDGFNVTAKRSENADFLGDDLILAVPASVKTGSGWTLRGNFKTKKVSVSEMENGFSL</sequence>
<feature type="domain" description="Glycosyl hydrolase family 31 C-terminal" evidence="7">
    <location>
        <begin position="543"/>
        <end position="632"/>
    </location>
</feature>
<keyword evidence="2" id="KW-0378">Hydrolase</keyword>
<dbReference type="GO" id="GO:0005975">
    <property type="term" value="P:carbohydrate metabolic process"/>
    <property type="evidence" value="ECO:0007669"/>
    <property type="project" value="InterPro"/>
</dbReference>
<evidence type="ECO:0000313" key="8">
    <source>
        <dbReference type="EMBL" id="SJZ29744.1"/>
    </source>
</evidence>
<comment type="similarity">
    <text evidence="1 2">Belongs to the glycosyl hydrolase 31 family.</text>
</comment>
<dbReference type="InterPro" id="IPR000322">
    <property type="entry name" value="Glyco_hydro_31_TIM"/>
</dbReference>
<dbReference type="Pfam" id="PF21365">
    <property type="entry name" value="Glyco_hydro_31_3rd"/>
    <property type="match status" value="1"/>
</dbReference>
<feature type="signal peptide" evidence="3">
    <location>
        <begin position="1"/>
        <end position="19"/>
    </location>
</feature>
<dbReference type="GO" id="GO:0004553">
    <property type="term" value="F:hydrolase activity, hydrolyzing O-glycosyl compounds"/>
    <property type="evidence" value="ECO:0007669"/>
    <property type="project" value="InterPro"/>
</dbReference>
<dbReference type="OrthoDB" id="176168at2"/>
<dbReference type="Gene3D" id="3.20.20.80">
    <property type="entry name" value="Glycosidases"/>
    <property type="match status" value="1"/>
</dbReference>
<evidence type="ECO:0000259" key="4">
    <source>
        <dbReference type="Pfam" id="PF01055"/>
    </source>
</evidence>
<dbReference type="GO" id="GO:0030246">
    <property type="term" value="F:carbohydrate binding"/>
    <property type="evidence" value="ECO:0007669"/>
    <property type="project" value="InterPro"/>
</dbReference>
<keyword evidence="3" id="KW-0732">Signal</keyword>
<organism evidence="8 9">
    <name type="scientific">Treponema porcinum</name>
    <dbReference type="NCBI Taxonomy" id="261392"/>
    <lineage>
        <taxon>Bacteria</taxon>
        <taxon>Pseudomonadati</taxon>
        <taxon>Spirochaetota</taxon>
        <taxon>Spirochaetia</taxon>
        <taxon>Spirochaetales</taxon>
        <taxon>Treponemataceae</taxon>
        <taxon>Treponema</taxon>
    </lineage>
</organism>
<dbReference type="Gene3D" id="2.60.40.1180">
    <property type="entry name" value="Golgi alpha-mannosidase II"/>
    <property type="match status" value="2"/>
</dbReference>
<dbReference type="InterPro" id="IPR048395">
    <property type="entry name" value="Glyco_hydro_31_C"/>
</dbReference>
<feature type="domain" description="DUF5110" evidence="6">
    <location>
        <begin position="649"/>
        <end position="680"/>
    </location>
</feature>
<evidence type="ECO:0000259" key="7">
    <source>
        <dbReference type="Pfam" id="PF21365"/>
    </source>
</evidence>
<dbReference type="SUPFAM" id="SSF74650">
    <property type="entry name" value="Galactose mutarotase-like"/>
    <property type="match status" value="1"/>
</dbReference>